<evidence type="ECO:0000313" key="1">
    <source>
        <dbReference type="EMBL" id="KAF2462077.1"/>
    </source>
</evidence>
<evidence type="ECO:0008006" key="3">
    <source>
        <dbReference type="Google" id="ProtNLM"/>
    </source>
</evidence>
<keyword evidence="2" id="KW-1185">Reference proteome</keyword>
<sequence length="88" mass="10785">CWYYMKYRGKNSFKRRDHRLQHLRNYHHMGEVDGRFKKSCFCVDCPAHRDGHNYTEFQCDQIGCERASTKGHFRKTDHRKRQRKVHGL</sequence>
<organism evidence="1 2">
    <name type="scientific">Lineolata rhizophorae</name>
    <dbReference type="NCBI Taxonomy" id="578093"/>
    <lineage>
        <taxon>Eukaryota</taxon>
        <taxon>Fungi</taxon>
        <taxon>Dikarya</taxon>
        <taxon>Ascomycota</taxon>
        <taxon>Pezizomycotina</taxon>
        <taxon>Dothideomycetes</taxon>
        <taxon>Dothideomycetes incertae sedis</taxon>
        <taxon>Lineolatales</taxon>
        <taxon>Lineolataceae</taxon>
        <taxon>Lineolata</taxon>
    </lineage>
</organism>
<feature type="non-terminal residue" evidence="1">
    <location>
        <position position="1"/>
    </location>
</feature>
<proteinExistence type="predicted"/>
<dbReference type="EMBL" id="MU001670">
    <property type="protein sequence ID" value="KAF2462077.1"/>
    <property type="molecule type" value="Genomic_DNA"/>
</dbReference>
<dbReference type="OrthoDB" id="2687452at2759"/>
<dbReference type="Proteomes" id="UP000799766">
    <property type="component" value="Unassembled WGS sequence"/>
</dbReference>
<evidence type="ECO:0000313" key="2">
    <source>
        <dbReference type="Proteomes" id="UP000799766"/>
    </source>
</evidence>
<accession>A0A6A6PE81</accession>
<protein>
    <recommendedName>
        <fullName evidence="3">C2H2-type domain-containing protein</fullName>
    </recommendedName>
</protein>
<gene>
    <name evidence="1" type="ORF">BDY21DRAFT_277970</name>
</gene>
<name>A0A6A6PE81_9PEZI</name>
<dbReference type="AlphaFoldDB" id="A0A6A6PE81"/>
<reference evidence="1" key="1">
    <citation type="journal article" date="2020" name="Stud. Mycol.">
        <title>101 Dothideomycetes genomes: a test case for predicting lifestyles and emergence of pathogens.</title>
        <authorList>
            <person name="Haridas S."/>
            <person name="Albert R."/>
            <person name="Binder M."/>
            <person name="Bloem J."/>
            <person name="Labutti K."/>
            <person name="Salamov A."/>
            <person name="Andreopoulos B."/>
            <person name="Baker S."/>
            <person name="Barry K."/>
            <person name="Bills G."/>
            <person name="Bluhm B."/>
            <person name="Cannon C."/>
            <person name="Castanera R."/>
            <person name="Culley D."/>
            <person name="Daum C."/>
            <person name="Ezra D."/>
            <person name="Gonzalez J."/>
            <person name="Henrissat B."/>
            <person name="Kuo A."/>
            <person name="Liang C."/>
            <person name="Lipzen A."/>
            <person name="Lutzoni F."/>
            <person name="Magnuson J."/>
            <person name="Mondo S."/>
            <person name="Nolan M."/>
            <person name="Ohm R."/>
            <person name="Pangilinan J."/>
            <person name="Park H.-J."/>
            <person name="Ramirez L."/>
            <person name="Alfaro M."/>
            <person name="Sun H."/>
            <person name="Tritt A."/>
            <person name="Yoshinaga Y."/>
            <person name="Zwiers L.-H."/>
            <person name="Turgeon B."/>
            <person name="Goodwin S."/>
            <person name="Spatafora J."/>
            <person name="Crous P."/>
            <person name="Grigoriev I."/>
        </authorList>
    </citation>
    <scope>NUCLEOTIDE SEQUENCE</scope>
    <source>
        <strain evidence="1">ATCC 16933</strain>
    </source>
</reference>